<comment type="caution">
    <text evidence="9">The sequence shown here is derived from an EMBL/GenBank/DDBJ whole genome shotgun (WGS) entry which is preliminary data.</text>
</comment>
<dbReference type="PANTHER" id="PTHR12228">
    <property type="entry name" value="TRANSCRIPTION INITIATION FACTOR TFIID 55 KD SUBUNIT-RELATED"/>
    <property type="match status" value="1"/>
</dbReference>
<feature type="region of interest" description="Disordered" evidence="7">
    <location>
        <begin position="318"/>
        <end position="375"/>
    </location>
</feature>
<evidence type="ECO:0000313" key="9">
    <source>
        <dbReference type="EMBL" id="KAG9237254.1"/>
    </source>
</evidence>
<evidence type="ECO:0000256" key="4">
    <source>
        <dbReference type="ARBA" id="ARBA00023163"/>
    </source>
</evidence>
<feature type="compositionally biased region" description="Acidic residues" evidence="7">
    <location>
        <begin position="423"/>
        <end position="448"/>
    </location>
</feature>
<feature type="domain" description="TAFII55 protein conserved region" evidence="8">
    <location>
        <begin position="149"/>
        <end position="311"/>
    </location>
</feature>
<keyword evidence="5" id="KW-0539">Nucleus</keyword>
<reference evidence="9" key="1">
    <citation type="journal article" date="2021" name="IMA Fungus">
        <title>Genomic characterization of three marine fungi, including Emericellopsis atlantica sp. nov. with signatures of a generalist lifestyle and marine biomass degradation.</title>
        <authorList>
            <person name="Hagestad O.C."/>
            <person name="Hou L."/>
            <person name="Andersen J.H."/>
            <person name="Hansen E.H."/>
            <person name="Altermark B."/>
            <person name="Li C."/>
            <person name="Kuhnert E."/>
            <person name="Cox R.J."/>
            <person name="Crous P.W."/>
            <person name="Spatafora J.W."/>
            <person name="Lail K."/>
            <person name="Amirebrahimi M."/>
            <person name="Lipzen A."/>
            <person name="Pangilinan J."/>
            <person name="Andreopoulos W."/>
            <person name="Hayes R.D."/>
            <person name="Ng V."/>
            <person name="Grigoriev I.V."/>
            <person name="Jackson S.A."/>
            <person name="Sutton T.D.S."/>
            <person name="Dobson A.D.W."/>
            <person name="Rama T."/>
        </authorList>
    </citation>
    <scope>NUCLEOTIDE SEQUENCE</scope>
    <source>
        <strain evidence="9">TRa018bII</strain>
    </source>
</reference>
<feature type="compositionally biased region" description="Acidic residues" evidence="7">
    <location>
        <begin position="337"/>
        <end position="359"/>
    </location>
</feature>
<dbReference type="EMBL" id="MU251390">
    <property type="protein sequence ID" value="KAG9237254.1"/>
    <property type="molecule type" value="Genomic_DNA"/>
</dbReference>
<comment type="similarity">
    <text evidence="2">Belongs to the TAF7 family.</text>
</comment>
<dbReference type="OrthoDB" id="153872at2759"/>
<dbReference type="GO" id="GO:0005669">
    <property type="term" value="C:transcription factor TFIID complex"/>
    <property type="evidence" value="ECO:0007669"/>
    <property type="project" value="InterPro"/>
</dbReference>
<feature type="region of interest" description="Disordered" evidence="7">
    <location>
        <begin position="1"/>
        <end position="141"/>
    </location>
</feature>
<keyword evidence="3" id="KW-0805">Transcription regulation</keyword>
<dbReference type="Pfam" id="PF04658">
    <property type="entry name" value="TAFII55_N"/>
    <property type="match status" value="1"/>
</dbReference>
<keyword evidence="10" id="KW-1185">Reference proteome</keyword>
<sequence length="513" mass="56283">MSLKLKLNLNTNPLAGARASPSSTPVAATPGGSKPVIKLTNKSTPSTPIAPEPVLQTKTKAGRTSKPSQKLAANKKRHWEQDASDSEDELQSIVQPAKKVKLSVKTPSSTRPTPIPPIFKPKVKGKPPKRTPGEGYDTEASDHELDPMIEEEFILRMFPGEDCDYLRSSIIEKKIGLPMAQGGANIQMKYFSPEGRKACVTIRGNPYAACLVDLPCIIEGMKSWDKRGWWKSADICQMLWVFARVTSEDEAKTIPLPQEVDKDTYQYPHGITPPMHFARKRRFRKRISRTAIEAVEDAVEKLLAADAEAQSVRFEMIDPDAGRDSQVYSPGNSNPYGEEEGVYSDDQDEDAEGEIDEGGYFDGNHNGAENNDDDDADLAADLEAALEAEEFAVEAETPMSTAGTLPLANGEVSETPATIQAEDSGDESIEDDDGDDGDDDGDEELDEDEKARLAHLEAVREDIADMEKKLANTHAQMATTASHILRRRLEETARNLKAELQLKKSSIGEEDDS</sequence>
<dbReference type="Proteomes" id="UP000824998">
    <property type="component" value="Unassembled WGS sequence"/>
</dbReference>
<evidence type="ECO:0000256" key="3">
    <source>
        <dbReference type="ARBA" id="ARBA00023015"/>
    </source>
</evidence>
<proteinExistence type="inferred from homology"/>
<organism evidence="9 10">
    <name type="scientific">Amylocarpus encephaloides</name>
    <dbReference type="NCBI Taxonomy" id="45428"/>
    <lineage>
        <taxon>Eukaryota</taxon>
        <taxon>Fungi</taxon>
        <taxon>Dikarya</taxon>
        <taxon>Ascomycota</taxon>
        <taxon>Pezizomycotina</taxon>
        <taxon>Leotiomycetes</taxon>
        <taxon>Helotiales</taxon>
        <taxon>Helotiales incertae sedis</taxon>
        <taxon>Amylocarpus</taxon>
    </lineage>
</organism>
<dbReference type="AlphaFoldDB" id="A0A9P8C800"/>
<dbReference type="SMART" id="SM01370">
    <property type="entry name" value="TAFII55_N"/>
    <property type="match status" value="1"/>
</dbReference>
<evidence type="ECO:0000256" key="6">
    <source>
        <dbReference type="SAM" id="Coils"/>
    </source>
</evidence>
<evidence type="ECO:0000313" key="10">
    <source>
        <dbReference type="Proteomes" id="UP000824998"/>
    </source>
</evidence>
<feature type="region of interest" description="Disordered" evidence="7">
    <location>
        <begin position="393"/>
        <end position="449"/>
    </location>
</feature>
<keyword evidence="4" id="KW-0804">Transcription</keyword>
<dbReference type="GO" id="GO:0016251">
    <property type="term" value="F:RNA polymerase II general transcription initiation factor activity"/>
    <property type="evidence" value="ECO:0007669"/>
    <property type="project" value="TreeGrafter"/>
</dbReference>
<evidence type="ECO:0000259" key="8">
    <source>
        <dbReference type="SMART" id="SM01370"/>
    </source>
</evidence>
<evidence type="ECO:0000256" key="7">
    <source>
        <dbReference type="SAM" id="MobiDB-lite"/>
    </source>
</evidence>
<dbReference type="GO" id="GO:0051123">
    <property type="term" value="P:RNA polymerase II preinitiation complex assembly"/>
    <property type="evidence" value="ECO:0007669"/>
    <property type="project" value="TreeGrafter"/>
</dbReference>
<evidence type="ECO:0000256" key="5">
    <source>
        <dbReference type="ARBA" id="ARBA00023242"/>
    </source>
</evidence>
<dbReference type="InterPro" id="IPR006751">
    <property type="entry name" value="TAFII55_prot_cons_reg"/>
</dbReference>
<gene>
    <name evidence="9" type="ORF">BJ875DRAFT_168118</name>
</gene>
<name>A0A9P8C800_9HELO</name>
<evidence type="ECO:0000256" key="1">
    <source>
        <dbReference type="ARBA" id="ARBA00004123"/>
    </source>
</evidence>
<comment type="subcellular location">
    <subcellularLocation>
        <location evidence="1">Nucleus</location>
    </subcellularLocation>
</comment>
<keyword evidence="6" id="KW-0175">Coiled coil</keyword>
<dbReference type="InterPro" id="IPR037817">
    <property type="entry name" value="TAF7"/>
</dbReference>
<dbReference type="CDD" id="cd08047">
    <property type="entry name" value="TAF7"/>
    <property type="match status" value="1"/>
</dbReference>
<dbReference type="PANTHER" id="PTHR12228:SF0">
    <property type="entry name" value="TATA-BOX BINDING PROTEIN ASSOCIATED FACTOR 7"/>
    <property type="match status" value="1"/>
</dbReference>
<protein>
    <submittedName>
        <fullName evidence="9">TAFII55 protein conserved region-domain-containing protein</fullName>
    </submittedName>
</protein>
<evidence type="ECO:0000256" key="2">
    <source>
        <dbReference type="ARBA" id="ARBA00009368"/>
    </source>
</evidence>
<accession>A0A9P8C800</accession>
<feature type="coiled-coil region" evidence="6">
    <location>
        <begin position="456"/>
        <end position="506"/>
    </location>
</feature>
<feature type="compositionally biased region" description="Polar residues" evidence="7">
    <location>
        <begin position="326"/>
        <end position="335"/>
    </location>
</feature>
<feature type="compositionally biased region" description="Low complexity" evidence="7">
    <location>
        <begin position="1"/>
        <end position="10"/>
    </location>
</feature>